<dbReference type="InterPro" id="IPR013087">
    <property type="entry name" value="Znf_C2H2_type"/>
</dbReference>
<evidence type="ECO:0000256" key="5">
    <source>
        <dbReference type="ARBA" id="ARBA00022771"/>
    </source>
</evidence>
<keyword evidence="3" id="KW-0479">Metal-binding</keyword>
<dbReference type="PANTHER" id="PTHR16515">
    <property type="entry name" value="PR DOMAIN ZINC FINGER PROTEIN"/>
    <property type="match status" value="1"/>
</dbReference>
<organism evidence="14 15">
    <name type="scientific">Rhizoctonia solani</name>
    <dbReference type="NCBI Taxonomy" id="456999"/>
    <lineage>
        <taxon>Eukaryota</taxon>
        <taxon>Fungi</taxon>
        <taxon>Dikarya</taxon>
        <taxon>Basidiomycota</taxon>
        <taxon>Agaricomycotina</taxon>
        <taxon>Agaricomycetes</taxon>
        <taxon>Cantharellales</taxon>
        <taxon>Ceratobasidiaceae</taxon>
        <taxon>Rhizoctonia</taxon>
    </lineage>
</organism>
<keyword evidence="5 11" id="KW-0863">Zinc-finger</keyword>
<comment type="subcellular location">
    <subcellularLocation>
        <location evidence="1">Nucleus</location>
    </subcellularLocation>
</comment>
<dbReference type="PANTHER" id="PTHR16515:SF49">
    <property type="entry name" value="GASTRULA ZINC FINGER PROTEIN XLCGF49.1-LIKE-RELATED"/>
    <property type="match status" value="1"/>
</dbReference>
<dbReference type="SUPFAM" id="SSF57667">
    <property type="entry name" value="beta-beta-alpha zinc fingers"/>
    <property type="match status" value="1"/>
</dbReference>
<dbReference type="Gene3D" id="3.30.160.60">
    <property type="entry name" value="Classic Zinc Finger"/>
    <property type="match status" value="2"/>
</dbReference>
<keyword evidence="9" id="KW-0804">Transcription</keyword>
<feature type="compositionally biased region" description="Basic and acidic residues" evidence="12">
    <location>
        <begin position="60"/>
        <end position="72"/>
    </location>
</feature>
<evidence type="ECO:0000256" key="9">
    <source>
        <dbReference type="ARBA" id="ARBA00023163"/>
    </source>
</evidence>
<evidence type="ECO:0000313" key="14">
    <source>
        <dbReference type="EMBL" id="CAE6438994.1"/>
    </source>
</evidence>
<proteinExistence type="inferred from homology"/>
<dbReference type="Pfam" id="PF00096">
    <property type="entry name" value="zf-C2H2"/>
    <property type="match status" value="2"/>
</dbReference>
<evidence type="ECO:0000256" key="12">
    <source>
        <dbReference type="SAM" id="MobiDB-lite"/>
    </source>
</evidence>
<keyword evidence="6" id="KW-0862">Zinc</keyword>
<dbReference type="PROSITE" id="PS50157">
    <property type="entry name" value="ZINC_FINGER_C2H2_2"/>
    <property type="match status" value="2"/>
</dbReference>
<dbReference type="EMBL" id="CAJMWW010000091">
    <property type="protein sequence ID" value="CAE6438994.1"/>
    <property type="molecule type" value="Genomic_DNA"/>
</dbReference>
<evidence type="ECO:0000313" key="15">
    <source>
        <dbReference type="Proteomes" id="UP000663841"/>
    </source>
</evidence>
<feature type="compositionally biased region" description="Low complexity" evidence="12">
    <location>
        <begin position="1"/>
        <end position="15"/>
    </location>
</feature>
<feature type="region of interest" description="Disordered" evidence="12">
    <location>
        <begin position="1"/>
        <end position="165"/>
    </location>
</feature>
<evidence type="ECO:0000256" key="2">
    <source>
        <dbReference type="ARBA" id="ARBA00006991"/>
    </source>
</evidence>
<dbReference type="Proteomes" id="UP000663841">
    <property type="component" value="Unassembled WGS sequence"/>
</dbReference>
<evidence type="ECO:0000256" key="3">
    <source>
        <dbReference type="ARBA" id="ARBA00022723"/>
    </source>
</evidence>
<keyword evidence="4" id="KW-0677">Repeat</keyword>
<evidence type="ECO:0000256" key="8">
    <source>
        <dbReference type="ARBA" id="ARBA00023125"/>
    </source>
</evidence>
<keyword evidence="10" id="KW-0539">Nucleus</keyword>
<dbReference type="InterPro" id="IPR050331">
    <property type="entry name" value="Zinc_finger"/>
</dbReference>
<gene>
    <name evidence="14" type="ORF">RDB_LOCUS88761</name>
</gene>
<feature type="domain" description="C2H2-type" evidence="13">
    <location>
        <begin position="170"/>
        <end position="197"/>
    </location>
</feature>
<evidence type="ECO:0000256" key="10">
    <source>
        <dbReference type="ARBA" id="ARBA00023242"/>
    </source>
</evidence>
<evidence type="ECO:0000256" key="1">
    <source>
        <dbReference type="ARBA" id="ARBA00004123"/>
    </source>
</evidence>
<evidence type="ECO:0000256" key="11">
    <source>
        <dbReference type="PROSITE-ProRule" id="PRU00042"/>
    </source>
</evidence>
<feature type="compositionally biased region" description="Pro residues" evidence="12">
    <location>
        <begin position="150"/>
        <end position="164"/>
    </location>
</feature>
<dbReference type="FunFam" id="3.30.160.60:FF:000075">
    <property type="entry name" value="Putative zinc finger protein 536"/>
    <property type="match status" value="1"/>
</dbReference>
<dbReference type="GO" id="GO:0003677">
    <property type="term" value="F:DNA binding"/>
    <property type="evidence" value="ECO:0007669"/>
    <property type="project" value="UniProtKB-KW"/>
</dbReference>
<dbReference type="FunFam" id="3.30.160.60:FF:000100">
    <property type="entry name" value="Zinc finger 45-like"/>
    <property type="match status" value="1"/>
</dbReference>
<sequence>MSHSQNQDNSYYSSNPGTNSTDLDNIPPFQAFPAARDRPNTAHVPPQQNPGVTSVAYVSSHRDQAGDDESIHRSSHPSSTKDLSERERQRTTTLPPFTPFPSAALDHRYAPPEGSRAQQVRPIPPPAYAPETSSSYLPVPPPDAIRYPSGLPPGQPSPYAPPGPLTARPHVCEHCDSGFARAHDLKRHLETHKSERPHKCPNCQRSFSRKDAVQRHLIVTQCAGPSGSKD</sequence>
<protein>
    <recommendedName>
        <fullName evidence="13">C2H2-type domain-containing protein</fullName>
    </recommendedName>
</protein>
<dbReference type="GO" id="GO:0008270">
    <property type="term" value="F:zinc ion binding"/>
    <property type="evidence" value="ECO:0007669"/>
    <property type="project" value="UniProtKB-KW"/>
</dbReference>
<reference evidence="14" key="1">
    <citation type="submission" date="2021-01" db="EMBL/GenBank/DDBJ databases">
        <authorList>
            <person name="Kaushik A."/>
        </authorList>
    </citation>
    <scope>NUCLEOTIDE SEQUENCE</scope>
    <source>
        <strain evidence="14">AG3-T5</strain>
    </source>
</reference>
<dbReference type="GO" id="GO:0005634">
    <property type="term" value="C:nucleus"/>
    <property type="evidence" value="ECO:0007669"/>
    <property type="project" value="UniProtKB-SubCell"/>
</dbReference>
<keyword evidence="8" id="KW-0238">DNA-binding</keyword>
<keyword evidence="7" id="KW-0805">Transcription regulation</keyword>
<evidence type="ECO:0000256" key="4">
    <source>
        <dbReference type="ARBA" id="ARBA00022737"/>
    </source>
</evidence>
<evidence type="ECO:0000256" key="7">
    <source>
        <dbReference type="ARBA" id="ARBA00023015"/>
    </source>
</evidence>
<comment type="caution">
    <text evidence="14">The sequence shown here is derived from an EMBL/GenBank/DDBJ whole genome shotgun (WGS) entry which is preliminary data.</text>
</comment>
<evidence type="ECO:0000259" key="13">
    <source>
        <dbReference type="PROSITE" id="PS50157"/>
    </source>
</evidence>
<feature type="domain" description="C2H2-type" evidence="13">
    <location>
        <begin position="198"/>
        <end position="225"/>
    </location>
</feature>
<evidence type="ECO:0000256" key="6">
    <source>
        <dbReference type="ARBA" id="ARBA00022833"/>
    </source>
</evidence>
<dbReference type="GO" id="GO:0010468">
    <property type="term" value="P:regulation of gene expression"/>
    <property type="evidence" value="ECO:0007669"/>
    <property type="project" value="TreeGrafter"/>
</dbReference>
<name>A0A8H2Y488_9AGAM</name>
<accession>A0A8H2Y488</accession>
<dbReference type="InterPro" id="IPR036236">
    <property type="entry name" value="Znf_C2H2_sf"/>
</dbReference>
<comment type="similarity">
    <text evidence="2">Belongs to the krueppel C2H2-type zinc-finger protein family.</text>
</comment>
<dbReference type="AlphaFoldDB" id="A0A8H2Y488"/>
<dbReference type="SMART" id="SM00355">
    <property type="entry name" value="ZnF_C2H2"/>
    <property type="match status" value="2"/>
</dbReference>
<dbReference type="PROSITE" id="PS00028">
    <property type="entry name" value="ZINC_FINGER_C2H2_1"/>
    <property type="match status" value="1"/>
</dbReference>